<dbReference type="Gene3D" id="1.10.260.40">
    <property type="entry name" value="lambda repressor-like DNA-binding domains"/>
    <property type="match status" value="1"/>
</dbReference>
<evidence type="ECO:0000256" key="1">
    <source>
        <dbReference type="ARBA" id="ARBA00022491"/>
    </source>
</evidence>
<sequence length="309" mass="34944">MATIKDVAKAAQVSVGTVSRYLNGEQLKQRNQEAIEQAIMQLGYEANAIARSMKTGKSMAIGVIVPFLANMFSMRVIESIEQELQKYNYCVIITDCSGDKEKELERIEFLKGRQVDGIVLMPSGFQSFELRKAVGDTPLVLIDRILEKPVFDSVVADNEGMTYESVCRLLETGIRKIGIIEGPNYISTARQRREGYIRALKAFGIKEKYRAVCKEYSFKEGYEGMKRLEQYQLEAVFASNYELSAGAVNANDREDIRILGFDTFEIPVRFQENYTGIRQPVEELGRLAAKLLVERMNQPDKEISNMVIG</sequence>
<dbReference type="PROSITE" id="PS50932">
    <property type="entry name" value="HTH_LACI_2"/>
    <property type="match status" value="1"/>
</dbReference>
<dbReference type="PANTHER" id="PTHR30146">
    <property type="entry name" value="LACI-RELATED TRANSCRIPTIONAL REPRESSOR"/>
    <property type="match status" value="1"/>
</dbReference>
<keyword evidence="3" id="KW-0238">DNA-binding</keyword>
<organism evidence="5 6">
    <name type="scientific">Anaerocolumna cellulosilytica</name>
    <dbReference type="NCBI Taxonomy" id="433286"/>
    <lineage>
        <taxon>Bacteria</taxon>
        <taxon>Bacillati</taxon>
        <taxon>Bacillota</taxon>
        <taxon>Clostridia</taxon>
        <taxon>Lachnospirales</taxon>
        <taxon>Lachnospiraceae</taxon>
        <taxon>Anaerocolumna</taxon>
    </lineage>
</organism>
<dbReference type="PANTHER" id="PTHR30146:SF148">
    <property type="entry name" value="HTH-TYPE TRANSCRIPTIONAL REPRESSOR PURR-RELATED"/>
    <property type="match status" value="1"/>
</dbReference>
<dbReference type="Pfam" id="PF00356">
    <property type="entry name" value="LacI"/>
    <property type="match status" value="1"/>
</dbReference>
<dbReference type="CDD" id="cd06267">
    <property type="entry name" value="PBP1_LacI_sugar_binding-like"/>
    <property type="match status" value="1"/>
</dbReference>
<dbReference type="CDD" id="cd01392">
    <property type="entry name" value="HTH_LacI"/>
    <property type="match status" value="1"/>
</dbReference>
<dbReference type="InterPro" id="IPR010982">
    <property type="entry name" value="Lambda_DNA-bd_dom_sf"/>
</dbReference>
<dbReference type="InterPro" id="IPR000843">
    <property type="entry name" value="HTH_LacI"/>
</dbReference>
<dbReference type="SMART" id="SM00354">
    <property type="entry name" value="HTH_LACI"/>
    <property type="match status" value="1"/>
</dbReference>
<dbReference type="EMBL" id="AP023367">
    <property type="protein sequence ID" value="BCJ93105.1"/>
    <property type="molecule type" value="Genomic_DNA"/>
</dbReference>
<evidence type="ECO:0000256" key="2">
    <source>
        <dbReference type="ARBA" id="ARBA00023015"/>
    </source>
</evidence>
<evidence type="ECO:0000256" key="4">
    <source>
        <dbReference type="ARBA" id="ARBA00023163"/>
    </source>
</evidence>
<keyword evidence="4" id="KW-0804">Transcription</keyword>
<dbReference type="Pfam" id="PF00532">
    <property type="entry name" value="Peripla_BP_1"/>
    <property type="match status" value="1"/>
</dbReference>
<accession>A0A6S6R0H3</accession>
<dbReference type="KEGG" id="acel:acsn021_06740"/>
<reference evidence="5 6" key="1">
    <citation type="journal article" date="2016" name="Int. J. Syst. Evol. Microbiol.">
        <title>Descriptions of Anaerotaenia torta gen. nov., sp. nov. and Anaerocolumna cellulosilytica gen. nov., sp. nov. isolated from a methanogenic reactor of cattle waste.</title>
        <authorList>
            <person name="Uek A."/>
            <person name="Ohtaki Y."/>
            <person name="Kaku N."/>
            <person name="Ueki K."/>
        </authorList>
    </citation>
    <scope>NUCLEOTIDE SEQUENCE [LARGE SCALE GENOMIC DNA]</scope>
    <source>
        <strain evidence="5 6">SN021</strain>
    </source>
</reference>
<keyword evidence="1" id="KW-0678">Repressor</keyword>
<dbReference type="SUPFAM" id="SSF47413">
    <property type="entry name" value="lambda repressor-like DNA-binding domains"/>
    <property type="match status" value="1"/>
</dbReference>
<dbReference type="GO" id="GO:0000976">
    <property type="term" value="F:transcription cis-regulatory region binding"/>
    <property type="evidence" value="ECO:0007669"/>
    <property type="project" value="TreeGrafter"/>
</dbReference>
<dbReference type="GO" id="GO:0003700">
    <property type="term" value="F:DNA-binding transcription factor activity"/>
    <property type="evidence" value="ECO:0007669"/>
    <property type="project" value="TreeGrafter"/>
</dbReference>
<dbReference type="InterPro" id="IPR001761">
    <property type="entry name" value="Peripla_BP/Lac1_sug-bd_dom"/>
</dbReference>
<dbReference type="PROSITE" id="PS00356">
    <property type="entry name" value="HTH_LACI_1"/>
    <property type="match status" value="1"/>
</dbReference>
<dbReference type="AlphaFoldDB" id="A0A6S6R0H3"/>
<dbReference type="Proteomes" id="UP000515561">
    <property type="component" value="Chromosome"/>
</dbReference>
<gene>
    <name evidence="5" type="ORF">acsn021_06740</name>
</gene>
<protein>
    <submittedName>
        <fullName evidence="5">Catabolite control protein A</fullName>
    </submittedName>
</protein>
<keyword evidence="6" id="KW-1185">Reference proteome</keyword>
<dbReference type="SUPFAM" id="SSF53822">
    <property type="entry name" value="Periplasmic binding protein-like I"/>
    <property type="match status" value="1"/>
</dbReference>
<name>A0A6S6R0H3_9FIRM</name>
<dbReference type="RefSeq" id="WP_184095203.1">
    <property type="nucleotide sequence ID" value="NZ_AP023367.1"/>
</dbReference>
<keyword evidence="2" id="KW-0805">Transcription regulation</keyword>
<dbReference type="InterPro" id="IPR028082">
    <property type="entry name" value="Peripla_BP_I"/>
</dbReference>
<evidence type="ECO:0000256" key="3">
    <source>
        <dbReference type="ARBA" id="ARBA00023125"/>
    </source>
</evidence>
<evidence type="ECO:0000313" key="6">
    <source>
        <dbReference type="Proteomes" id="UP000515561"/>
    </source>
</evidence>
<evidence type="ECO:0000313" key="5">
    <source>
        <dbReference type="EMBL" id="BCJ93105.1"/>
    </source>
</evidence>
<proteinExistence type="predicted"/>
<dbReference type="Gene3D" id="3.40.50.2300">
    <property type="match status" value="2"/>
</dbReference>